<proteinExistence type="predicted"/>
<gene>
    <name evidence="2" type="ORF">N308_06706</name>
</gene>
<feature type="compositionally biased region" description="Polar residues" evidence="1">
    <location>
        <begin position="151"/>
        <end position="161"/>
    </location>
</feature>
<feature type="compositionally biased region" description="Polar residues" evidence="1">
    <location>
        <begin position="26"/>
        <end position="42"/>
    </location>
</feature>
<evidence type="ECO:0000313" key="2">
    <source>
        <dbReference type="EMBL" id="KFV76038.1"/>
    </source>
</evidence>
<feature type="compositionally biased region" description="Polar residues" evidence="1">
    <location>
        <begin position="175"/>
        <end position="203"/>
    </location>
</feature>
<reference evidence="2 3" key="1">
    <citation type="submission" date="2014-04" db="EMBL/GenBank/DDBJ databases">
        <title>Genome evolution of avian class.</title>
        <authorList>
            <person name="Zhang G."/>
            <person name="Li C."/>
        </authorList>
    </citation>
    <scope>NUCLEOTIDE SEQUENCE [LARGE SCALE GENOMIC DNA]</scope>
    <source>
        <strain evidence="2">BGI_N308</strain>
    </source>
</reference>
<accession>A0A093H0E8</accession>
<keyword evidence="3" id="KW-1185">Reference proteome</keyword>
<evidence type="ECO:0000256" key="1">
    <source>
        <dbReference type="SAM" id="MobiDB-lite"/>
    </source>
</evidence>
<name>A0A093H0E8_STRCA</name>
<evidence type="ECO:0000313" key="3">
    <source>
        <dbReference type="Proteomes" id="UP000053584"/>
    </source>
</evidence>
<feature type="region of interest" description="Disordered" evidence="1">
    <location>
        <begin position="151"/>
        <end position="205"/>
    </location>
</feature>
<feature type="compositionally biased region" description="Polar residues" evidence="1">
    <location>
        <begin position="105"/>
        <end position="130"/>
    </location>
</feature>
<dbReference type="AlphaFoldDB" id="A0A093H0E8"/>
<sequence>MDLEEASSDSDKWVSSSEADTRKTCARNNGNVSNTSLCQNPGRSVKLPCAPSDSQFRRSLEALCRERKQKKHRMKQSKPHPVKPFSGASLSHQGNGCPLRKRSHSASWETASDDPSQSKHISKPEASSPNLLRLSSEKATVMRKSQSFPSLCLSSKMSSGPSKRKDFSGKRKRTAVSSDANSSNPSVITSLNDPRFSRSSEQCGNRKSDFVKKSLFKSPCNGIVQLMDAAALPRHDSVLSE</sequence>
<dbReference type="Proteomes" id="UP000053584">
    <property type="component" value="Unassembled WGS sequence"/>
</dbReference>
<feature type="compositionally biased region" description="Basic and acidic residues" evidence="1">
    <location>
        <begin position="55"/>
        <end position="66"/>
    </location>
</feature>
<organism evidence="2 3">
    <name type="scientific">Struthio camelus australis</name>
    <dbReference type="NCBI Taxonomy" id="441894"/>
    <lineage>
        <taxon>Eukaryota</taxon>
        <taxon>Metazoa</taxon>
        <taxon>Chordata</taxon>
        <taxon>Craniata</taxon>
        <taxon>Vertebrata</taxon>
        <taxon>Euteleostomi</taxon>
        <taxon>Archelosauria</taxon>
        <taxon>Archosauria</taxon>
        <taxon>Dinosauria</taxon>
        <taxon>Saurischia</taxon>
        <taxon>Theropoda</taxon>
        <taxon>Coelurosauria</taxon>
        <taxon>Aves</taxon>
        <taxon>Palaeognathae</taxon>
        <taxon>Struthioniformes</taxon>
        <taxon>Struthionidae</taxon>
        <taxon>Struthio</taxon>
    </lineage>
</organism>
<feature type="compositionally biased region" description="Basic residues" evidence="1">
    <location>
        <begin position="67"/>
        <end position="81"/>
    </location>
</feature>
<feature type="non-terminal residue" evidence="2">
    <location>
        <position position="241"/>
    </location>
</feature>
<feature type="region of interest" description="Disordered" evidence="1">
    <location>
        <begin position="1"/>
        <end position="132"/>
    </location>
</feature>
<protein>
    <submittedName>
        <fullName evidence="2">Uncharacterized protein</fullName>
    </submittedName>
</protein>
<dbReference type="EMBL" id="KL205881">
    <property type="protein sequence ID" value="KFV76038.1"/>
    <property type="molecule type" value="Genomic_DNA"/>
</dbReference>